<accession>A0AAW0FZ20</accession>
<evidence type="ECO:0000313" key="2">
    <source>
        <dbReference type="Proteomes" id="UP001385951"/>
    </source>
</evidence>
<name>A0AAW0FZ20_9APHY</name>
<dbReference type="AlphaFoldDB" id="A0AAW0FZ20"/>
<dbReference type="Proteomes" id="UP001385951">
    <property type="component" value="Unassembled WGS sequence"/>
</dbReference>
<sequence>MCLAAITLNIVQDGPLASANFAIRTKLGNTICVRHLVTKDNIPSCFPVGIHALPAGTIAGSSCIDTGIAVTTGTDLIAARS</sequence>
<reference evidence="1 2" key="1">
    <citation type="submission" date="2022-09" db="EMBL/GenBank/DDBJ databases">
        <authorList>
            <person name="Palmer J.M."/>
        </authorList>
    </citation>
    <scope>NUCLEOTIDE SEQUENCE [LARGE SCALE GENOMIC DNA]</scope>
    <source>
        <strain evidence="1 2">DSM 7382</strain>
    </source>
</reference>
<protein>
    <submittedName>
        <fullName evidence="1">Uncharacterized protein</fullName>
    </submittedName>
</protein>
<dbReference type="EMBL" id="JASBNA010000017">
    <property type="protein sequence ID" value="KAK7686445.1"/>
    <property type="molecule type" value="Genomic_DNA"/>
</dbReference>
<keyword evidence="2" id="KW-1185">Reference proteome</keyword>
<comment type="caution">
    <text evidence="1">The sequence shown here is derived from an EMBL/GenBank/DDBJ whole genome shotgun (WGS) entry which is preliminary data.</text>
</comment>
<organism evidence="1 2">
    <name type="scientific">Cerrena zonata</name>
    <dbReference type="NCBI Taxonomy" id="2478898"/>
    <lineage>
        <taxon>Eukaryota</taxon>
        <taxon>Fungi</taxon>
        <taxon>Dikarya</taxon>
        <taxon>Basidiomycota</taxon>
        <taxon>Agaricomycotina</taxon>
        <taxon>Agaricomycetes</taxon>
        <taxon>Polyporales</taxon>
        <taxon>Cerrenaceae</taxon>
        <taxon>Cerrena</taxon>
    </lineage>
</organism>
<evidence type="ECO:0000313" key="1">
    <source>
        <dbReference type="EMBL" id="KAK7686445.1"/>
    </source>
</evidence>
<gene>
    <name evidence="1" type="ORF">QCA50_010669</name>
</gene>
<proteinExistence type="predicted"/>